<dbReference type="AlphaFoldDB" id="A0A4U8Q9H7"/>
<keyword evidence="9" id="KW-1185">Reference proteome</keyword>
<dbReference type="PROSITE" id="PS51737">
    <property type="entry name" value="RECOMBINASE_DNA_BIND"/>
    <property type="match status" value="1"/>
</dbReference>
<dbReference type="Gene3D" id="3.40.50.1390">
    <property type="entry name" value="Resolvase, N-terminal catalytic domain"/>
    <property type="match status" value="1"/>
</dbReference>
<dbReference type="Proteomes" id="UP000306509">
    <property type="component" value="Unassembled WGS sequence"/>
</dbReference>
<evidence type="ECO:0008006" key="10">
    <source>
        <dbReference type="Google" id="ProtNLM"/>
    </source>
</evidence>
<feature type="active site" description="O-(5'-phospho-DNA)-serine intermediate" evidence="4">
    <location>
        <position position="23"/>
    </location>
</feature>
<dbReference type="RefSeq" id="WP_138003793.1">
    <property type="nucleotide sequence ID" value="NZ_QGQD01000093.1"/>
</dbReference>
<evidence type="ECO:0000256" key="3">
    <source>
        <dbReference type="ARBA" id="ARBA00023172"/>
    </source>
</evidence>
<evidence type="ECO:0000259" key="6">
    <source>
        <dbReference type="PROSITE" id="PS51736"/>
    </source>
</evidence>
<dbReference type="GO" id="GO:0015074">
    <property type="term" value="P:DNA integration"/>
    <property type="evidence" value="ECO:0007669"/>
    <property type="project" value="UniProtKB-KW"/>
</dbReference>
<dbReference type="SMART" id="SM00857">
    <property type="entry name" value="Resolvase"/>
    <property type="match status" value="1"/>
</dbReference>
<dbReference type="EMBL" id="QGQD01000093">
    <property type="protein sequence ID" value="TLC98465.1"/>
    <property type="molecule type" value="Genomic_DNA"/>
</dbReference>
<evidence type="ECO:0000256" key="2">
    <source>
        <dbReference type="ARBA" id="ARBA00023125"/>
    </source>
</evidence>
<dbReference type="InterPro" id="IPR038109">
    <property type="entry name" value="DNA_bind_recomb_sf"/>
</dbReference>
<dbReference type="PROSITE" id="PS00397">
    <property type="entry name" value="RECOMBINASES_1"/>
    <property type="match status" value="1"/>
</dbReference>
<dbReference type="GO" id="GO:0003677">
    <property type="term" value="F:DNA binding"/>
    <property type="evidence" value="ECO:0007669"/>
    <property type="project" value="UniProtKB-KW"/>
</dbReference>
<reference evidence="8 9" key="1">
    <citation type="journal article" date="2019" name="Anaerobe">
        <title>Detection of Robinsoniella peoriensis in multiple bone samples of a trauma patient.</title>
        <authorList>
            <person name="Schrottner P."/>
            <person name="Hartwich K."/>
            <person name="Bunk B."/>
            <person name="Schober I."/>
            <person name="Helbig S."/>
            <person name="Rudolph W.W."/>
            <person name="Gunzer F."/>
        </authorList>
    </citation>
    <scope>NUCLEOTIDE SEQUENCE [LARGE SCALE GENOMIC DNA]</scope>
    <source>
        <strain evidence="8 9">DSM 106044</strain>
    </source>
</reference>
<dbReference type="Gene3D" id="3.90.1750.20">
    <property type="entry name" value="Putative Large Serine Recombinase, Chain B, Domain 2"/>
    <property type="match status" value="1"/>
</dbReference>
<dbReference type="SUPFAM" id="SSF53041">
    <property type="entry name" value="Resolvase-like"/>
    <property type="match status" value="1"/>
</dbReference>
<dbReference type="InterPro" id="IPR006118">
    <property type="entry name" value="Recombinase_CS"/>
</dbReference>
<dbReference type="InterPro" id="IPR036162">
    <property type="entry name" value="Resolvase-like_N_sf"/>
</dbReference>
<dbReference type="STRING" id="180332.GCA_000797495_01968"/>
<dbReference type="PROSITE" id="PS51736">
    <property type="entry name" value="RECOMBINASES_3"/>
    <property type="match status" value="1"/>
</dbReference>
<dbReference type="PANTHER" id="PTHR30461:SF23">
    <property type="entry name" value="DNA RECOMBINASE-RELATED"/>
    <property type="match status" value="1"/>
</dbReference>
<sequence length="474" mass="56139">MLPEILEYSSQPVTRCALYIRVSSSEQAMHGKSLEAQRMYLEEHAVKNSYKIAGIYADEGKTARKELKKRKAIHALLESVKRDEIDVILFWKMDRWFRNVSDFYKVQEVLDQHHVKWFAVAEPNMNLDTRDGRLNLNIMLSIGQNEVDTTSERIKFVNEASISQGRLIFGKCSMPYGYTSQNINGIKKMVIDKEKEAIVHEWARFFLMSQSKRSTAEHIRTNFDENFTYDIMNSMLKSEFYIGKYRDNTTYCEPYFSSQTWNMIQKAANRNVRKPTGERVYLFTGLIKCPYCGRSLSASYSTRVLYKKTGARKTYIYYRCSYGTNNKLHKINPLNEIKIENYLLEYLLKEYARYKTRCIRIDEIKKSKPIGNPDKIKKEIERLNFLFQKSRIGLEKYENEYNNLTRQLHETESLSTITQQKKELSELETVINCGFHEIYRRLGRQGKQRFWHHIIKKINVNQKNEIVSVEFNYF</sequence>
<comment type="caution">
    <text evidence="8">The sequence shown here is derived from an EMBL/GenBank/DDBJ whole genome shotgun (WGS) entry which is preliminary data.</text>
</comment>
<dbReference type="GO" id="GO:0000150">
    <property type="term" value="F:DNA strand exchange activity"/>
    <property type="evidence" value="ECO:0007669"/>
    <property type="project" value="InterPro"/>
</dbReference>
<evidence type="ECO:0000313" key="9">
    <source>
        <dbReference type="Proteomes" id="UP000306509"/>
    </source>
</evidence>
<evidence type="ECO:0000256" key="5">
    <source>
        <dbReference type="SAM" id="Coils"/>
    </source>
</evidence>
<evidence type="ECO:0000313" key="8">
    <source>
        <dbReference type="EMBL" id="TLC98465.1"/>
    </source>
</evidence>
<gene>
    <name evidence="8" type="ORF">DSM106044_04693</name>
</gene>
<accession>A0A4U8Q9H7</accession>
<dbReference type="InterPro" id="IPR025827">
    <property type="entry name" value="Zn_ribbon_recom_dom"/>
</dbReference>
<dbReference type="Pfam" id="PF13408">
    <property type="entry name" value="Zn_ribbon_recom"/>
    <property type="match status" value="1"/>
</dbReference>
<protein>
    <recommendedName>
        <fullName evidence="10">Recombinase family protein</fullName>
    </recommendedName>
</protein>
<keyword evidence="3" id="KW-0233">DNA recombination</keyword>
<evidence type="ECO:0000256" key="4">
    <source>
        <dbReference type="PROSITE-ProRule" id="PRU10137"/>
    </source>
</evidence>
<dbReference type="InterPro" id="IPR011109">
    <property type="entry name" value="DNA_bind_recombinase_dom"/>
</dbReference>
<evidence type="ECO:0000256" key="1">
    <source>
        <dbReference type="ARBA" id="ARBA00022908"/>
    </source>
</evidence>
<organism evidence="8 9">
    <name type="scientific">Robinsoniella peoriensis</name>
    <dbReference type="NCBI Taxonomy" id="180332"/>
    <lineage>
        <taxon>Bacteria</taxon>
        <taxon>Bacillati</taxon>
        <taxon>Bacillota</taxon>
        <taxon>Clostridia</taxon>
        <taxon>Lachnospirales</taxon>
        <taxon>Lachnospiraceae</taxon>
        <taxon>Robinsoniella</taxon>
    </lineage>
</organism>
<proteinExistence type="predicted"/>
<dbReference type="PANTHER" id="PTHR30461">
    <property type="entry name" value="DNA-INVERTASE FROM LAMBDOID PROPHAGE"/>
    <property type="match status" value="1"/>
</dbReference>
<keyword evidence="1" id="KW-0229">DNA integration</keyword>
<dbReference type="Pfam" id="PF00239">
    <property type="entry name" value="Resolvase"/>
    <property type="match status" value="1"/>
</dbReference>
<feature type="coiled-coil region" evidence="5">
    <location>
        <begin position="387"/>
        <end position="414"/>
    </location>
</feature>
<keyword evidence="2" id="KW-0238">DNA-binding</keyword>
<keyword evidence="5" id="KW-0175">Coiled coil</keyword>
<dbReference type="InterPro" id="IPR050639">
    <property type="entry name" value="SSR_resolvase"/>
</dbReference>
<feature type="domain" description="Resolvase/invertase-type recombinase catalytic" evidence="6">
    <location>
        <begin position="15"/>
        <end position="165"/>
    </location>
</feature>
<evidence type="ECO:0000259" key="7">
    <source>
        <dbReference type="PROSITE" id="PS51737"/>
    </source>
</evidence>
<name>A0A4U8Q9H7_9FIRM</name>
<feature type="domain" description="Recombinase" evidence="7">
    <location>
        <begin position="175"/>
        <end position="274"/>
    </location>
</feature>
<dbReference type="InterPro" id="IPR006119">
    <property type="entry name" value="Resolv_N"/>
</dbReference>
<dbReference type="CDD" id="cd00338">
    <property type="entry name" value="Ser_Recombinase"/>
    <property type="match status" value="1"/>
</dbReference>